<dbReference type="RefSeq" id="XP_051447941.1">
    <property type="nucleotide sequence ID" value="XM_051586397.1"/>
</dbReference>
<keyword evidence="2" id="KW-1185">Reference proteome</keyword>
<evidence type="ECO:0000313" key="1">
    <source>
        <dbReference type="EMBL" id="KAI8582937.1"/>
    </source>
</evidence>
<comment type="caution">
    <text evidence="1">The sequence shown here is derived from an EMBL/GenBank/DDBJ whole genome shotgun (WGS) entry which is preliminary data.</text>
</comment>
<accession>A0AAD5EGE8</accession>
<evidence type="ECO:0000313" key="2">
    <source>
        <dbReference type="Proteomes" id="UP001206595"/>
    </source>
</evidence>
<dbReference type="GeneID" id="75911745"/>
<dbReference type="Proteomes" id="UP001206595">
    <property type="component" value="Unassembled WGS sequence"/>
</dbReference>
<proteinExistence type="predicted"/>
<reference evidence="1" key="1">
    <citation type="submission" date="2021-06" db="EMBL/GenBank/DDBJ databases">
        <authorList>
            <consortium name="DOE Joint Genome Institute"/>
            <person name="Mondo S.J."/>
            <person name="Amses K.R."/>
            <person name="Simmons D.R."/>
            <person name="Longcore J.E."/>
            <person name="Seto K."/>
            <person name="Alves G.H."/>
            <person name="Bonds A.E."/>
            <person name="Quandt C.A."/>
            <person name="Davis W.J."/>
            <person name="Chang Y."/>
            <person name="Letcher P.M."/>
            <person name="Powell M.J."/>
            <person name="Kuo A."/>
            <person name="Labutti K."/>
            <person name="Pangilinan J."/>
            <person name="Andreopoulos W."/>
            <person name="Tritt A."/>
            <person name="Riley R."/>
            <person name="Hundley H."/>
            <person name="Johnson J."/>
            <person name="Lipzen A."/>
            <person name="Barry K."/>
            <person name="Berbee M.L."/>
            <person name="Buchler N.E."/>
            <person name="Grigoriev I.V."/>
            <person name="Spatafora J.W."/>
            <person name="Stajich J.E."/>
            <person name="James T.Y."/>
        </authorList>
    </citation>
    <scope>NUCLEOTIDE SEQUENCE</scope>
    <source>
        <strain evidence="1">AG</strain>
    </source>
</reference>
<sequence>MCGVTSIVDKGNEWKVIGGAMPVHCLRSVFDVSAVCNIQRHREKLSVCLRWRLLLAFPFVECALNSRSILRFSHTRYNRVTSLGHVQCHVPADA</sequence>
<reference evidence="1" key="2">
    <citation type="journal article" date="2022" name="Proc. Natl. Acad. Sci. U.S.A.">
        <title>Diploid-dominant life cycles characterize the early evolution of Fungi.</title>
        <authorList>
            <person name="Amses K.R."/>
            <person name="Simmons D.R."/>
            <person name="Longcore J.E."/>
            <person name="Mondo S.J."/>
            <person name="Seto K."/>
            <person name="Jeronimo G.H."/>
            <person name="Bonds A.E."/>
            <person name="Quandt C.A."/>
            <person name="Davis W.J."/>
            <person name="Chang Y."/>
            <person name="Federici B.A."/>
            <person name="Kuo A."/>
            <person name="LaButti K."/>
            <person name="Pangilinan J."/>
            <person name="Andreopoulos W."/>
            <person name="Tritt A."/>
            <person name="Riley R."/>
            <person name="Hundley H."/>
            <person name="Johnson J."/>
            <person name="Lipzen A."/>
            <person name="Barry K."/>
            <person name="Lang B.F."/>
            <person name="Cuomo C.A."/>
            <person name="Buchler N.E."/>
            <person name="Grigoriev I.V."/>
            <person name="Spatafora J.W."/>
            <person name="Stajich J.E."/>
            <person name="James T.Y."/>
        </authorList>
    </citation>
    <scope>NUCLEOTIDE SEQUENCE</scope>
    <source>
        <strain evidence="1">AG</strain>
    </source>
</reference>
<protein>
    <submittedName>
        <fullName evidence="1">Uncharacterized protein</fullName>
    </submittedName>
</protein>
<dbReference type="AlphaFoldDB" id="A0AAD5EGE8"/>
<dbReference type="EMBL" id="MU620898">
    <property type="protein sequence ID" value="KAI8582937.1"/>
    <property type="molecule type" value="Genomic_DNA"/>
</dbReference>
<gene>
    <name evidence="1" type="ORF">K450DRAFT_225563</name>
</gene>
<name>A0AAD5EGE8_UMBRA</name>
<organism evidence="1 2">
    <name type="scientific">Umbelopsis ramanniana AG</name>
    <dbReference type="NCBI Taxonomy" id="1314678"/>
    <lineage>
        <taxon>Eukaryota</taxon>
        <taxon>Fungi</taxon>
        <taxon>Fungi incertae sedis</taxon>
        <taxon>Mucoromycota</taxon>
        <taxon>Mucoromycotina</taxon>
        <taxon>Umbelopsidomycetes</taxon>
        <taxon>Umbelopsidales</taxon>
        <taxon>Umbelopsidaceae</taxon>
        <taxon>Umbelopsis</taxon>
    </lineage>
</organism>